<dbReference type="SUPFAM" id="SSF48150">
    <property type="entry name" value="DNA-glycosylase"/>
    <property type="match status" value="1"/>
</dbReference>
<proteinExistence type="predicted"/>
<dbReference type="PANTHER" id="PTHR30037:SF3">
    <property type="entry name" value="BLR0857 PROTEIN"/>
    <property type="match status" value="1"/>
</dbReference>
<gene>
    <name evidence="1" type="ORF">ACFOND_14715</name>
</gene>
<name>A0ABV7WUB4_9GAMM</name>
<dbReference type="EMBL" id="JBHRYN010000060">
    <property type="protein sequence ID" value="MFC3702885.1"/>
    <property type="molecule type" value="Genomic_DNA"/>
</dbReference>
<dbReference type="GO" id="GO:0008725">
    <property type="term" value="F:DNA-3-methyladenine glycosylase activity"/>
    <property type="evidence" value="ECO:0007669"/>
    <property type="project" value="UniProtKB-EC"/>
</dbReference>
<sequence>MTFEDYWQQAIRHHGTAQIIESLLPTPVNNAVLIERTDAEYLSLLTRRVFRAGMKHSVVDSRWAAFEKAFWHFNPQACQLISDELFDQHMQNRELIRHWRKMKTIPINATMVLDAAQEHGSFGHFLSQWPTRDIVGLWQYVKKHGAHLGGDGGARFLRMAGKDTFVLSEDVTRALINANVVTKKPTSLRDLATVQHYFNDLADESKRPLCEISMVMALSIGPRH</sequence>
<reference evidence="2" key="1">
    <citation type="journal article" date="2019" name="Int. J. Syst. Evol. Microbiol.">
        <title>The Global Catalogue of Microorganisms (GCM) 10K type strain sequencing project: providing services to taxonomists for standard genome sequencing and annotation.</title>
        <authorList>
            <consortium name="The Broad Institute Genomics Platform"/>
            <consortium name="The Broad Institute Genome Sequencing Center for Infectious Disease"/>
            <person name="Wu L."/>
            <person name="Ma J."/>
        </authorList>
    </citation>
    <scope>NUCLEOTIDE SEQUENCE [LARGE SCALE GENOMIC DNA]</scope>
    <source>
        <strain evidence="2">CECT 8288</strain>
    </source>
</reference>
<protein>
    <submittedName>
        <fullName evidence="1">DNA-3-methyladenine glycosylase I</fullName>
        <ecNumber evidence="1">3.2.2.20</ecNumber>
    </submittedName>
</protein>
<dbReference type="InterPro" id="IPR011257">
    <property type="entry name" value="DNA_glycosylase"/>
</dbReference>
<dbReference type="InterPro" id="IPR005019">
    <property type="entry name" value="Adenine_glyco"/>
</dbReference>
<dbReference type="PANTHER" id="PTHR30037">
    <property type="entry name" value="DNA-3-METHYLADENINE GLYCOSYLASE 1"/>
    <property type="match status" value="1"/>
</dbReference>
<evidence type="ECO:0000313" key="1">
    <source>
        <dbReference type="EMBL" id="MFC3702885.1"/>
    </source>
</evidence>
<keyword evidence="1" id="KW-0378">Hydrolase</keyword>
<dbReference type="Gene3D" id="1.10.340.30">
    <property type="entry name" value="Hypothetical protein, domain 2"/>
    <property type="match status" value="1"/>
</dbReference>
<comment type="caution">
    <text evidence="1">The sequence shown here is derived from an EMBL/GenBank/DDBJ whole genome shotgun (WGS) entry which is preliminary data.</text>
</comment>
<accession>A0ABV7WUB4</accession>
<evidence type="ECO:0000313" key="2">
    <source>
        <dbReference type="Proteomes" id="UP001595710"/>
    </source>
</evidence>
<dbReference type="Pfam" id="PF03352">
    <property type="entry name" value="Adenine_glyco"/>
    <property type="match status" value="1"/>
</dbReference>
<organism evidence="1 2">
    <name type="scientific">Reinekea marina</name>
    <dbReference type="NCBI Taxonomy" id="1310421"/>
    <lineage>
        <taxon>Bacteria</taxon>
        <taxon>Pseudomonadati</taxon>
        <taxon>Pseudomonadota</taxon>
        <taxon>Gammaproteobacteria</taxon>
        <taxon>Oceanospirillales</taxon>
        <taxon>Saccharospirillaceae</taxon>
        <taxon>Reinekea</taxon>
    </lineage>
</organism>
<dbReference type="Proteomes" id="UP001595710">
    <property type="component" value="Unassembled WGS sequence"/>
</dbReference>
<dbReference type="RefSeq" id="WP_290282490.1">
    <property type="nucleotide sequence ID" value="NZ_JAUFQI010000001.1"/>
</dbReference>
<dbReference type="EC" id="3.2.2.20" evidence="1"/>
<keyword evidence="1" id="KW-0326">Glycosidase</keyword>
<dbReference type="InterPro" id="IPR052891">
    <property type="entry name" value="DNA-3mA_glycosylase"/>
</dbReference>
<keyword evidence="2" id="KW-1185">Reference proteome</keyword>